<proteinExistence type="inferred from homology"/>
<feature type="domain" description="RlpA-like protein double-psi beta-barrel" evidence="6">
    <location>
        <begin position="67"/>
        <end position="155"/>
    </location>
</feature>
<evidence type="ECO:0000256" key="2">
    <source>
        <dbReference type="ARBA" id="ARBA00023239"/>
    </source>
</evidence>
<dbReference type="InterPro" id="IPR034718">
    <property type="entry name" value="RlpA"/>
</dbReference>
<keyword evidence="4" id="KW-0472">Membrane</keyword>
<reference evidence="8 9" key="1">
    <citation type="submission" date="2020-08" db="EMBL/GenBank/DDBJ databases">
        <title>Genomic Encyclopedia of Type Strains, Phase IV (KMG-IV): sequencing the most valuable type-strain genomes for metagenomic binning, comparative biology and taxonomic classification.</title>
        <authorList>
            <person name="Goeker M."/>
        </authorList>
    </citation>
    <scope>NUCLEOTIDE SEQUENCE [LARGE SCALE GENOMIC DNA]</scope>
    <source>
        <strain evidence="8 9">DSM 29348</strain>
    </source>
</reference>
<keyword evidence="2 4" id="KW-0456">Lyase</keyword>
<dbReference type="PROSITE" id="PS51257">
    <property type="entry name" value="PROKAR_LIPOPROTEIN"/>
    <property type="match status" value="1"/>
</dbReference>
<dbReference type="HAMAP" id="MF_02071">
    <property type="entry name" value="RlpA"/>
    <property type="match status" value="1"/>
</dbReference>
<keyword evidence="4" id="KW-1003">Cell membrane</keyword>
<dbReference type="EMBL" id="JACIEB010000006">
    <property type="protein sequence ID" value="MBB3982931.1"/>
    <property type="molecule type" value="Genomic_DNA"/>
</dbReference>
<comment type="caution">
    <text evidence="8">The sequence shown here is derived from an EMBL/GenBank/DDBJ whole genome shotgun (WGS) entry which is preliminary data.</text>
</comment>
<feature type="domain" description="SPOR" evidence="7">
    <location>
        <begin position="214"/>
        <end position="272"/>
    </location>
</feature>
<keyword evidence="4 8" id="KW-0449">Lipoprotein</keyword>
<dbReference type="InterPro" id="IPR012997">
    <property type="entry name" value="RplA"/>
</dbReference>
<evidence type="ECO:0000259" key="6">
    <source>
        <dbReference type="Pfam" id="PF03330"/>
    </source>
</evidence>
<keyword evidence="3 4" id="KW-0961">Cell wall biogenesis/degradation</keyword>
<dbReference type="AlphaFoldDB" id="A0A7W6DKB1"/>
<accession>A0A7W6DKB1</accession>
<dbReference type="Proteomes" id="UP000552757">
    <property type="component" value="Unassembled WGS sequence"/>
</dbReference>
<dbReference type="GO" id="GO:0071555">
    <property type="term" value="P:cell wall organization"/>
    <property type="evidence" value="ECO:0007669"/>
    <property type="project" value="UniProtKB-KW"/>
</dbReference>
<dbReference type="EC" id="4.2.2.-" evidence="4"/>
<keyword evidence="1" id="KW-0732">Signal</keyword>
<dbReference type="GO" id="GO:0000270">
    <property type="term" value="P:peptidoglycan metabolic process"/>
    <property type="evidence" value="ECO:0007669"/>
    <property type="project" value="UniProtKB-UniRule"/>
</dbReference>
<keyword evidence="9" id="KW-1185">Reference proteome</keyword>
<comment type="function">
    <text evidence="4">Lytic transglycosylase with a strong preference for naked glycan strands that lack stem peptides.</text>
</comment>
<dbReference type="GO" id="GO:0008932">
    <property type="term" value="F:lytic endotransglycosylase activity"/>
    <property type="evidence" value="ECO:0007669"/>
    <property type="project" value="UniProtKB-UniRule"/>
</dbReference>
<dbReference type="InterPro" id="IPR036908">
    <property type="entry name" value="RlpA-like_sf"/>
</dbReference>
<evidence type="ECO:0000256" key="5">
    <source>
        <dbReference type="RuleBase" id="RU003495"/>
    </source>
</evidence>
<dbReference type="GO" id="GO:0042834">
    <property type="term" value="F:peptidoglycan binding"/>
    <property type="evidence" value="ECO:0007669"/>
    <property type="project" value="InterPro"/>
</dbReference>
<protein>
    <recommendedName>
        <fullName evidence="4">Endolytic peptidoglycan transglycosylase RlpA</fullName>
        <ecNumber evidence="4">4.2.2.-</ecNumber>
    </recommendedName>
</protein>
<comment type="similarity">
    <text evidence="4 5">Belongs to the RlpA family.</text>
</comment>
<evidence type="ECO:0000256" key="4">
    <source>
        <dbReference type="HAMAP-Rule" id="MF_02071"/>
    </source>
</evidence>
<dbReference type="Pfam" id="PF03330">
    <property type="entry name" value="DPBB_1"/>
    <property type="match status" value="1"/>
</dbReference>
<evidence type="ECO:0000256" key="3">
    <source>
        <dbReference type="ARBA" id="ARBA00023316"/>
    </source>
</evidence>
<evidence type="ECO:0000256" key="1">
    <source>
        <dbReference type="ARBA" id="ARBA00022729"/>
    </source>
</evidence>
<dbReference type="Pfam" id="PF05036">
    <property type="entry name" value="SPOR"/>
    <property type="match status" value="1"/>
</dbReference>
<sequence>MRCGNRLVGAAAAAALLASCGGSDGGRRPGGDRPAARAVSDLPVKIGPPYRVRGVTYTPADDHDYDAVGLASWYGHELRGSMTARGEPFLPEGITAAHRTLPLPSYVEVTALDTGRTILVRINDRGPFSGDRIIDLSAGAARLLGVMGRGSSAVRVRRVEPPESDRARLRAHLPASERAPASHGALDALRRRMGGGWQGGEASTHDPVYVPGRAGYVVQVAAFSSADRARDLAGHVGGNVVKGDGVWRVRLGPYADLSAARAGVDRAASRGYADARIMANDGS</sequence>
<dbReference type="SUPFAM" id="SSF110997">
    <property type="entry name" value="Sporulation related repeat"/>
    <property type="match status" value="1"/>
</dbReference>
<dbReference type="PANTHER" id="PTHR34183:SF1">
    <property type="entry name" value="ENDOLYTIC PEPTIDOGLYCAN TRANSGLYCOSYLASE RLPA"/>
    <property type="match status" value="1"/>
</dbReference>
<keyword evidence="4" id="KW-0564">Palmitate</keyword>
<comment type="subcellular location">
    <subcellularLocation>
        <location evidence="4">Cell membrane</location>
        <topology evidence="4">Lipid-anchor</topology>
    </subcellularLocation>
</comment>
<name>A0A7W6DKB1_9SPHN</name>
<dbReference type="SUPFAM" id="SSF50685">
    <property type="entry name" value="Barwin-like endoglucanases"/>
    <property type="match status" value="1"/>
</dbReference>
<evidence type="ECO:0000259" key="7">
    <source>
        <dbReference type="Pfam" id="PF05036"/>
    </source>
</evidence>
<dbReference type="InterPro" id="IPR009009">
    <property type="entry name" value="RlpA-like_DPBB"/>
</dbReference>
<dbReference type="RefSeq" id="WP_183955992.1">
    <property type="nucleotide sequence ID" value="NZ_JACIEB010000006.1"/>
</dbReference>
<dbReference type="InterPro" id="IPR036680">
    <property type="entry name" value="SPOR-like_sf"/>
</dbReference>
<gene>
    <name evidence="4" type="primary">rlpA</name>
    <name evidence="8" type="ORF">GGR44_002611</name>
</gene>
<dbReference type="NCBIfam" id="TIGR00413">
    <property type="entry name" value="rlpA"/>
    <property type="match status" value="1"/>
</dbReference>
<evidence type="ECO:0000313" key="8">
    <source>
        <dbReference type="EMBL" id="MBB3982931.1"/>
    </source>
</evidence>
<dbReference type="GO" id="GO:0005886">
    <property type="term" value="C:plasma membrane"/>
    <property type="evidence" value="ECO:0007669"/>
    <property type="project" value="UniProtKB-SubCell"/>
</dbReference>
<dbReference type="CDD" id="cd22268">
    <property type="entry name" value="DPBB_RlpA-like"/>
    <property type="match status" value="1"/>
</dbReference>
<evidence type="ECO:0000313" key="9">
    <source>
        <dbReference type="Proteomes" id="UP000552757"/>
    </source>
</evidence>
<dbReference type="Gene3D" id="2.40.40.10">
    <property type="entry name" value="RlpA-like domain"/>
    <property type="match status" value="1"/>
</dbReference>
<dbReference type="InterPro" id="IPR007730">
    <property type="entry name" value="SPOR-like_dom"/>
</dbReference>
<dbReference type="GO" id="GO:0009279">
    <property type="term" value="C:cell outer membrane"/>
    <property type="evidence" value="ECO:0007669"/>
    <property type="project" value="TreeGrafter"/>
</dbReference>
<dbReference type="PANTHER" id="PTHR34183">
    <property type="entry name" value="ENDOLYTIC PEPTIDOGLYCAN TRANSGLYCOSYLASE RLPA"/>
    <property type="match status" value="1"/>
</dbReference>
<dbReference type="Gene3D" id="3.30.70.1070">
    <property type="entry name" value="Sporulation related repeat"/>
    <property type="match status" value="1"/>
</dbReference>
<organism evidence="8 9">
    <name type="scientific">Sphingobium fontiphilum</name>
    <dbReference type="NCBI Taxonomy" id="944425"/>
    <lineage>
        <taxon>Bacteria</taxon>
        <taxon>Pseudomonadati</taxon>
        <taxon>Pseudomonadota</taxon>
        <taxon>Alphaproteobacteria</taxon>
        <taxon>Sphingomonadales</taxon>
        <taxon>Sphingomonadaceae</taxon>
        <taxon>Sphingobium</taxon>
    </lineage>
</organism>